<sequence length="580" mass="66432">MESSDPHTNLEAGDSNPHVMSVFTRSDPTNHIAIDISSPIRESIDLPLKPDLKASHTSVADDYTRSSQAAEWEISDCQCSQNLPYLERVKELSSSYPTLRYLSDWMQVGTTPARWETIKENTGERERRAKKTIVTCMQYMPGEEPTVTEFLDADLLKTFLDANLHEETSLSQSERTTAQPLRIFVVEDLSLQVTELLGSRFNVDPFFFREHIHDAPFYGTKQSWAKIPALTANAKRRKWFSIKNVRIRYHLSYKSFQEALVELKSFNVMRKADRAAGRPNGSEANKSKWNNILNRTTVWIDEDAKCDKSRVAIILTDPTTTSGHQLWHGRPNWLPIEAREQSSAHQQYKRSHWYKEIIAMTANYPWFSSAAADTLDLCRVHVPVFFIICAEWFLVCEHARSNLGRIENALDHPRPHIPRESQITHELNNLAALRREIPTWRAMVSETLEQSLPAAARLTCSNEDFEDISTDFKRVLSMLDDCQSHLDRLSERGYTETQLLAARQSLKENHNLARLTWLATIFVPLTFMTGLFSMSEDLGAMKHTFQTYFTAAVPLTVTALLIARYGYLVMREVVVTVESI</sequence>
<comment type="subcellular location">
    <subcellularLocation>
        <location evidence="1">Membrane</location>
        <topology evidence="1">Multi-pass membrane protein</topology>
    </subcellularLocation>
</comment>
<dbReference type="EMBL" id="MU006250">
    <property type="protein sequence ID" value="KAF2818616.1"/>
    <property type="molecule type" value="Genomic_DNA"/>
</dbReference>
<feature type="transmembrane region" description="Helical" evidence="6">
    <location>
        <begin position="515"/>
        <end position="535"/>
    </location>
</feature>
<evidence type="ECO:0008006" key="9">
    <source>
        <dbReference type="Google" id="ProtNLM"/>
    </source>
</evidence>
<dbReference type="Gene3D" id="1.20.58.340">
    <property type="entry name" value="Magnesium transport protein CorA, transmembrane region"/>
    <property type="match status" value="1"/>
</dbReference>
<proteinExistence type="predicted"/>
<evidence type="ECO:0000256" key="5">
    <source>
        <dbReference type="SAM" id="MobiDB-lite"/>
    </source>
</evidence>
<evidence type="ECO:0000256" key="4">
    <source>
        <dbReference type="ARBA" id="ARBA00023136"/>
    </source>
</evidence>
<name>A0A6A6ZCA4_9PLEO</name>
<evidence type="ECO:0000256" key="6">
    <source>
        <dbReference type="SAM" id="Phobius"/>
    </source>
</evidence>
<keyword evidence="2 6" id="KW-0812">Transmembrane</keyword>
<dbReference type="GO" id="GO:0046873">
    <property type="term" value="F:metal ion transmembrane transporter activity"/>
    <property type="evidence" value="ECO:0007669"/>
    <property type="project" value="InterPro"/>
</dbReference>
<evidence type="ECO:0000313" key="8">
    <source>
        <dbReference type="Proteomes" id="UP000799424"/>
    </source>
</evidence>
<dbReference type="Proteomes" id="UP000799424">
    <property type="component" value="Unassembled WGS sequence"/>
</dbReference>
<dbReference type="AlphaFoldDB" id="A0A6A6ZCA4"/>
<evidence type="ECO:0000256" key="2">
    <source>
        <dbReference type="ARBA" id="ARBA00022692"/>
    </source>
</evidence>
<organism evidence="7 8">
    <name type="scientific">Ophiobolus disseminans</name>
    <dbReference type="NCBI Taxonomy" id="1469910"/>
    <lineage>
        <taxon>Eukaryota</taxon>
        <taxon>Fungi</taxon>
        <taxon>Dikarya</taxon>
        <taxon>Ascomycota</taxon>
        <taxon>Pezizomycotina</taxon>
        <taxon>Dothideomycetes</taxon>
        <taxon>Pleosporomycetidae</taxon>
        <taxon>Pleosporales</taxon>
        <taxon>Pleosporineae</taxon>
        <taxon>Phaeosphaeriaceae</taxon>
        <taxon>Ophiobolus</taxon>
    </lineage>
</organism>
<dbReference type="SUPFAM" id="SSF144083">
    <property type="entry name" value="Magnesium transport protein CorA, transmembrane region"/>
    <property type="match status" value="1"/>
</dbReference>
<dbReference type="Pfam" id="PF01544">
    <property type="entry name" value="CorA"/>
    <property type="match status" value="1"/>
</dbReference>
<keyword evidence="4 6" id="KW-0472">Membrane</keyword>
<reference evidence="7" key="1">
    <citation type="journal article" date="2020" name="Stud. Mycol.">
        <title>101 Dothideomycetes genomes: a test case for predicting lifestyles and emergence of pathogens.</title>
        <authorList>
            <person name="Haridas S."/>
            <person name="Albert R."/>
            <person name="Binder M."/>
            <person name="Bloem J."/>
            <person name="Labutti K."/>
            <person name="Salamov A."/>
            <person name="Andreopoulos B."/>
            <person name="Baker S."/>
            <person name="Barry K."/>
            <person name="Bills G."/>
            <person name="Bluhm B."/>
            <person name="Cannon C."/>
            <person name="Castanera R."/>
            <person name="Culley D."/>
            <person name="Daum C."/>
            <person name="Ezra D."/>
            <person name="Gonzalez J."/>
            <person name="Henrissat B."/>
            <person name="Kuo A."/>
            <person name="Liang C."/>
            <person name="Lipzen A."/>
            <person name="Lutzoni F."/>
            <person name="Magnuson J."/>
            <person name="Mondo S."/>
            <person name="Nolan M."/>
            <person name="Ohm R."/>
            <person name="Pangilinan J."/>
            <person name="Park H.-J."/>
            <person name="Ramirez L."/>
            <person name="Alfaro M."/>
            <person name="Sun H."/>
            <person name="Tritt A."/>
            <person name="Yoshinaga Y."/>
            <person name="Zwiers L.-H."/>
            <person name="Turgeon B."/>
            <person name="Goodwin S."/>
            <person name="Spatafora J."/>
            <person name="Crous P."/>
            <person name="Grigoriev I."/>
        </authorList>
    </citation>
    <scope>NUCLEOTIDE SEQUENCE</scope>
    <source>
        <strain evidence="7">CBS 113818</strain>
    </source>
</reference>
<evidence type="ECO:0000256" key="1">
    <source>
        <dbReference type="ARBA" id="ARBA00004141"/>
    </source>
</evidence>
<dbReference type="InterPro" id="IPR002523">
    <property type="entry name" value="MgTranspt_CorA/ZnTranspt_ZntB"/>
</dbReference>
<evidence type="ECO:0000313" key="7">
    <source>
        <dbReference type="EMBL" id="KAF2818616.1"/>
    </source>
</evidence>
<dbReference type="OrthoDB" id="3231000at2759"/>
<evidence type="ECO:0000256" key="3">
    <source>
        <dbReference type="ARBA" id="ARBA00022989"/>
    </source>
</evidence>
<protein>
    <recommendedName>
        <fullName evidence="9">Cora-domain-containing protein</fullName>
    </recommendedName>
</protein>
<keyword evidence="3 6" id="KW-1133">Transmembrane helix</keyword>
<dbReference type="InterPro" id="IPR045863">
    <property type="entry name" value="CorA_TM1_TM2"/>
</dbReference>
<dbReference type="GO" id="GO:0016020">
    <property type="term" value="C:membrane"/>
    <property type="evidence" value="ECO:0007669"/>
    <property type="project" value="UniProtKB-SubCell"/>
</dbReference>
<gene>
    <name evidence="7" type="ORF">CC86DRAFT_433074</name>
</gene>
<keyword evidence="8" id="KW-1185">Reference proteome</keyword>
<feature type="region of interest" description="Disordered" evidence="5">
    <location>
        <begin position="1"/>
        <end position="23"/>
    </location>
</feature>
<feature type="transmembrane region" description="Helical" evidence="6">
    <location>
        <begin position="547"/>
        <end position="567"/>
    </location>
</feature>
<accession>A0A6A6ZCA4</accession>